<dbReference type="Pfam" id="PF00216">
    <property type="entry name" value="Bac_DNA_binding"/>
    <property type="match status" value="1"/>
</dbReference>
<dbReference type="InterPro" id="IPR000119">
    <property type="entry name" value="Hist_DNA-bd"/>
</dbReference>
<dbReference type="GO" id="GO:0030261">
    <property type="term" value="P:chromosome condensation"/>
    <property type="evidence" value="ECO:0007669"/>
    <property type="project" value="UniProtKB-KW"/>
</dbReference>
<keyword evidence="5" id="KW-1185">Reference proteome</keyword>
<reference evidence="4 5" key="1">
    <citation type="submission" date="2020-07" db="EMBL/GenBank/DDBJ databases">
        <title>Sequencing the genomes of 1000 actinobacteria strains.</title>
        <authorList>
            <person name="Klenk H.-P."/>
        </authorList>
    </citation>
    <scope>NUCLEOTIDE SEQUENCE [LARGE SCALE GENOMIC DNA]</scope>
    <source>
        <strain evidence="4 5">DSM 24552</strain>
    </source>
</reference>
<dbReference type="PROSITE" id="PS00045">
    <property type="entry name" value="HISTONE_LIKE"/>
    <property type="match status" value="1"/>
</dbReference>
<evidence type="ECO:0000256" key="3">
    <source>
        <dbReference type="RuleBase" id="RU003939"/>
    </source>
</evidence>
<accession>A0A7Y9RNZ3</accession>
<sequence length="93" mass="9721">MNRTELKETVARESGLSGADADRAISAVLEAVVATVAKGEKVSLAGFGTFEARERAARTGRNPQTGEEIAIKASTAPAFKPATAFKDRVSKKG</sequence>
<dbReference type="CDD" id="cd13831">
    <property type="entry name" value="HU"/>
    <property type="match status" value="1"/>
</dbReference>
<comment type="caution">
    <text evidence="4">The sequence shown here is derived from an EMBL/GenBank/DDBJ whole genome shotgun (WGS) entry which is preliminary data.</text>
</comment>
<dbReference type="SUPFAM" id="SSF47729">
    <property type="entry name" value="IHF-like DNA-binding proteins"/>
    <property type="match status" value="1"/>
</dbReference>
<dbReference type="InterPro" id="IPR020816">
    <property type="entry name" value="Histone-like_DNA-bd_CS"/>
</dbReference>
<dbReference type="SMART" id="SM00411">
    <property type="entry name" value="BHL"/>
    <property type="match status" value="1"/>
</dbReference>
<dbReference type="AlphaFoldDB" id="A0A7Y9RNZ3"/>
<evidence type="ECO:0000313" key="4">
    <source>
        <dbReference type="EMBL" id="NYG53872.1"/>
    </source>
</evidence>
<proteinExistence type="inferred from homology"/>
<dbReference type="Proteomes" id="UP000544110">
    <property type="component" value="Unassembled WGS sequence"/>
</dbReference>
<dbReference type="Gene3D" id="4.10.520.10">
    <property type="entry name" value="IHF-like DNA-binding proteins"/>
    <property type="match status" value="1"/>
</dbReference>
<name>A0A7Y9RNZ3_9ACTN</name>
<evidence type="ECO:0000256" key="2">
    <source>
        <dbReference type="ARBA" id="ARBA00023125"/>
    </source>
</evidence>
<dbReference type="GO" id="GO:0030527">
    <property type="term" value="F:structural constituent of chromatin"/>
    <property type="evidence" value="ECO:0007669"/>
    <property type="project" value="InterPro"/>
</dbReference>
<dbReference type="InterPro" id="IPR010992">
    <property type="entry name" value="IHF-like_DNA-bd_dom_sf"/>
</dbReference>
<gene>
    <name evidence="4" type="ORF">BJ989_000176</name>
</gene>
<comment type="similarity">
    <text evidence="3">Belongs to the bacterial histone-like protein family.</text>
</comment>
<dbReference type="PANTHER" id="PTHR33175">
    <property type="entry name" value="DNA-BINDING PROTEIN HU"/>
    <property type="match status" value="1"/>
</dbReference>
<organism evidence="4 5">
    <name type="scientific">Nocardioides perillae</name>
    <dbReference type="NCBI Taxonomy" id="1119534"/>
    <lineage>
        <taxon>Bacteria</taxon>
        <taxon>Bacillati</taxon>
        <taxon>Actinomycetota</taxon>
        <taxon>Actinomycetes</taxon>
        <taxon>Propionibacteriales</taxon>
        <taxon>Nocardioidaceae</taxon>
        <taxon>Nocardioides</taxon>
    </lineage>
</organism>
<dbReference type="EMBL" id="JACCAC010000001">
    <property type="protein sequence ID" value="NYG53872.1"/>
    <property type="molecule type" value="Genomic_DNA"/>
</dbReference>
<dbReference type="PRINTS" id="PR01727">
    <property type="entry name" value="DNABINDINGHU"/>
</dbReference>
<keyword evidence="1" id="KW-0226">DNA condensation</keyword>
<protein>
    <submittedName>
        <fullName evidence="4">Nucleoid DNA-binding protein</fullName>
    </submittedName>
</protein>
<keyword evidence="2 4" id="KW-0238">DNA-binding</keyword>
<dbReference type="PANTHER" id="PTHR33175:SF3">
    <property type="entry name" value="DNA-BINDING PROTEIN HU-BETA"/>
    <property type="match status" value="1"/>
</dbReference>
<evidence type="ECO:0000313" key="5">
    <source>
        <dbReference type="Proteomes" id="UP000544110"/>
    </source>
</evidence>
<dbReference type="GO" id="GO:0003677">
    <property type="term" value="F:DNA binding"/>
    <property type="evidence" value="ECO:0007669"/>
    <property type="project" value="UniProtKB-KW"/>
</dbReference>
<evidence type="ECO:0000256" key="1">
    <source>
        <dbReference type="ARBA" id="ARBA00023067"/>
    </source>
</evidence>